<evidence type="ECO:0000313" key="13">
    <source>
        <dbReference type="EMBL" id="RIA83049.1"/>
    </source>
</evidence>
<comment type="caution">
    <text evidence="13">The sequence shown here is derived from an EMBL/GenBank/DDBJ whole genome shotgun (WGS) entry which is preliminary data.</text>
</comment>
<dbReference type="STRING" id="658196.A0A397SDU7"/>
<evidence type="ECO:0000256" key="7">
    <source>
        <dbReference type="ARBA" id="ARBA00022989"/>
    </source>
</evidence>
<feature type="domain" description="Chitin synthase N-terminal" evidence="12">
    <location>
        <begin position="94"/>
        <end position="158"/>
    </location>
</feature>
<evidence type="ECO:0000259" key="12">
    <source>
        <dbReference type="Pfam" id="PF08407"/>
    </source>
</evidence>
<dbReference type="InterPro" id="IPR013616">
    <property type="entry name" value="Chitin_synth_N"/>
</dbReference>
<evidence type="ECO:0000256" key="5">
    <source>
        <dbReference type="ARBA" id="ARBA00022679"/>
    </source>
</evidence>
<dbReference type="Proteomes" id="UP000265703">
    <property type="component" value="Unassembled WGS sequence"/>
</dbReference>
<dbReference type="OrthoDB" id="26569at2759"/>
<gene>
    <name evidence="13" type="ORF">C1645_834424</name>
</gene>
<dbReference type="PANTHER" id="PTHR22914">
    <property type="entry name" value="CHITIN SYNTHASE"/>
    <property type="match status" value="1"/>
</dbReference>
<dbReference type="AlphaFoldDB" id="A0A397SDU7"/>
<protein>
    <recommendedName>
        <fullName evidence="2 10">Chitin synthase</fullName>
        <ecNumber evidence="2 10">2.4.1.16</ecNumber>
    </recommendedName>
</protein>
<evidence type="ECO:0000256" key="4">
    <source>
        <dbReference type="ARBA" id="ARBA00022676"/>
    </source>
</evidence>
<organism evidence="13 14">
    <name type="scientific">Glomus cerebriforme</name>
    <dbReference type="NCBI Taxonomy" id="658196"/>
    <lineage>
        <taxon>Eukaryota</taxon>
        <taxon>Fungi</taxon>
        <taxon>Fungi incertae sedis</taxon>
        <taxon>Mucoromycota</taxon>
        <taxon>Glomeromycotina</taxon>
        <taxon>Glomeromycetes</taxon>
        <taxon>Glomerales</taxon>
        <taxon>Glomeraceae</taxon>
        <taxon>Glomus</taxon>
    </lineage>
</organism>
<dbReference type="GO" id="GO:0005886">
    <property type="term" value="C:plasma membrane"/>
    <property type="evidence" value="ECO:0007669"/>
    <property type="project" value="UniProtKB-SubCell"/>
</dbReference>
<comment type="function">
    <text evidence="10">Polymerizes chitin, a structural polymer of the cell wall and septum, by transferring the sugar moiety of UDP-GlcNAc to the non-reducing end of the growing chitin polymer.</text>
</comment>
<evidence type="ECO:0000256" key="6">
    <source>
        <dbReference type="ARBA" id="ARBA00022692"/>
    </source>
</evidence>
<evidence type="ECO:0000256" key="1">
    <source>
        <dbReference type="ARBA" id="ARBA00004651"/>
    </source>
</evidence>
<keyword evidence="14" id="KW-1185">Reference proteome</keyword>
<dbReference type="InterPro" id="IPR004835">
    <property type="entry name" value="Chitin_synth"/>
</dbReference>
<evidence type="ECO:0000256" key="3">
    <source>
        <dbReference type="ARBA" id="ARBA00022475"/>
    </source>
</evidence>
<keyword evidence="7" id="KW-1133">Transmembrane helix</keyword>
<reference evidence="13 14" key="1">
    <citation type="submission" date="2018-06" db="EMBL/GenBank/DDBJ databases">
        <title>Comparative genomics reveals the genomic features of Rhizophagus irregularis, R. cerebriforme, R. diaphanum and Gigaspora rosea, and their symbiotic lifestyle signature.</title>
        <authorList>
            <person name="Morin E."/>
            <person name="San Clemente H."/>
            <person name="Chen E.C.H."/>
            <person name="De La Providencia I."/>
            <person name="Hainaut M."/>
            <person name="Kuo A."/>
            <person name="Kohler A."/>
            <person name="Murat C."/>
            <person name="Tang N."/>
            <person name="Roy S."/>
            <person name="Loubradou J."/>
            <person name="Henrissat B."/>
            <person name="Grigoriev I.V."/>
            <person name="Corradi N."/>
            <person name="Roux C."/>
            <person name="Martin F.M."/>
        </authorList>
    </citation>
    <scope>NUCLEOTIDE SEQUENCE [LARGE SCALE GENOMIC DNA]</scope>
    <source>
        <strain evidence="13 14">DAOM 227022</strain>
    </source>
</reference>
<evidence type="ECO:0000256" key="2">
    <source>
        <dbReference type="ARBA" id="ARBA00012543"/>
    </source>
</evidence>
<dbReference type="Pfam" id="PF08407">
    <property type="entry name" value="Chitin_synth_1N"/>
    <property type="match status" value="1"/>
</dbReference>
<evidence type="ECO:0000313" key="14">
    <source>
        <dbReference type="Proteomes" id="UP000265703"/>
    </source>
</evidence>
<accession>A0A397SDU7</accession>
<dbReference type="GO" id="GO:0006031">
    <property type="term" value="P:chitin biosynthetic process"/>
    <property type="evidence" value="ECO:0007669"/>
    <property type="project" value="UniProtKB-UniRule"/>
</dbReference>
<comment type="subcellular location">
    <subcellularLocation>
        <location evidence="1 10">Cell membrane</location>
        <topology evidence="1 10">Multi-pass membrane protein</topology>
    </subcellularLocation>
</comment>
<dbReference type="GO" id="GO:0004100">
    <property type="term" value="F:chitin synthase activity"/>
    <property type="evidence" value="ECO:0007669"/>
    <property type="project" value="UniProtKB-UniRule"/>
</dbReference>
<keyword evidence="9 10" id="KW-0961">Cell wall biogenesis/degradation</keyword>
<dbReference type="GO" id="GO:0071555">
    <property type="term" value="P:cell wall organization"/>
    <property type="evidence" value="ECO:0007669"/>
    <property type="project" value="UniProtKB-KW"/>
</dbReference>
<keyword evidence="4 10" id="KW-0328">Glycosyltransferase</keyword>
<keyword evidence="8" id="KW-0472">Membrane</keyword>
<keyword evidence="3 10" id="KW-1003">Cell membrane</keyword>
<name>A0A397SDU7_9GLOM</name>
<evidence type="ECO:0000256" key="11">
    <source>
        <dbReference type="SAM" id="MobiDB-lite"/>
    </source>
</evidence>
<dbReference type="EC" id="2.4.1.16" evidence="2 10"/>
<sequence length="315" mass="36332">MTGYGQEQGDGYLPPPPGVYSPLIYSPSQPSLTFPYYQLLSPSTSSEFSQQLPDSSTSSQNNTDQYTIEIQPQPESQIHVAGEVPIRQSRRYKQQDVKLDNGNFICDFTVPEKLINGIKLRDEDEFKKVRYTACTCDPDDFQKEKYVLRQELYKREIEIFIVITMYDEDAKSFARSFYGVVKNIYDLTKQNNSHIWGNDGWKKVVVCVVSDGYEEINETTKAYLAAIGVYQEGVIKKEVNDKPVTAHIFEYTTQFCIDPNMNQVGEEVKHTPIQVLFCLKEENAKKINSHRWFFNAFSNKLDPKVCILLDLYRNL</sequence>
<proteinExistence type="inferred from homology"/>
<keyword evidence="5 10" id="KW-0808">Transferase</keyword>
<dbReference type="GO" id="GO:0030428">
    <property type="term" value="C:cell septum"/>
    <property type="evidence" value="ECO:0007669"/>
    <property type="project" value="TreeGrafter"/>
</dbReference>
<evidence type="ECO:0000256" key="10">
    <source>
        <dbReference type="RuleBase" id="RU366040"/>
    </source>
</evidence>
<dbReference type="PANTHER" id="PTHR22914:SF9">
    <property type="entry name" value="CHITIN SYNTHASE 1"/>
    <property type="match status" value="1"/>
</dbReference>
<feature type="region of interest" description="Disordered" evidence="11">
    <location>
        <begin position="1"/>
        <end position="24"/>
    </location>
</feature>
<evidence type="ECO:0000256" key="8">
    <source>
        <dbReference type="ARBA" id="ARBA00023136"/>
    </source>
</evidence>
<evidence type="ECO:0000256" key="9">
    <source>
        <dbReference type="ARBA" id="ARBA00023316"/>
    </source>
</evidence>
<comment type="catalytic activity">
    <reaction evidence="10">
        <text>[(1-&gt;4)-N-acetyl-beta-D-glucosaminyl](n) + UDP-N-acetyl-alpha-D-glucosamine = [(1-&gt;4)-N-acetyl-beta-D-glucosaminyl](n+1) + UDP + H(+)</text>
        <dbReference type="Rhea" id="RHEA:16637"/>
        <dbReference type="Rhea" id="RHEA-COMP:9593"/>
        <dbReference type="Rhea" id="RHEA-COMP:9595"/>
        <dbReference type="ChEBI" id="CHEBI:15378"/>
        <dbReference type="ChEBI" id="CHEBI:17029"/>
        <dbReference type="ChEBI" id="CHEBI:57705"/>
        <dbReference type="ChEBI" id="CHEBI:58223"/>
        <dbReference type="EC" id="2.4.1.16"/>
    </reaction>
</comment>
<dbReference type="Pfam" id="PF01644">
    <property type="entry name" value="Chitin_synth_1"/>
    <property type="match status" value="1"/>
</dbReference>
<keyword evidence="6" id="KW-0812">Transmembrane</keyword>
<comment type="similarity">
    <text evidence="10">Belongs to the chitin synthase family.</text>
</comment>
<dbReference type="EMBL" id="QKYT01000605">
    <property type="protein sequence ID" value="RIA83049.1"/>
    <property type="molecule type" value="Genomic_DNA"/>
</dbReference>